<dbReference type="OrthoDB" id="292760at2"/>
<dbReference type="NCBIfam" id="TIGR01444">
    <property type="entry name" value="fkbM_fam"/>
    <property type="match status" value="1"/>
</dbReference>
<protein>
    <recommendedName>
        <fullName evidence="1">Methyltransferase FkbM domain-containing protein</fullName>
    </recommendedName>
</protein>
<accession>A0A2T1C6B0</accession>
<dbReference type="Pfam" id="PF05050">
    <property type="entry name" value="Methyltransf_21"/>
    <property type="match status" value="1"/>
</dbReference>
<dbReference type="Gene3D" id="3.40.50.150">
    <property type="entry name" value="Vaccinia Virus protein VP39"/>
    <property type="match status" value="1"/>
</dbReference>
<evidence type="ECO:0000313" key="3">
    <source>
        <dbReference type="Proteomes" id="UP000238762"/>
    </source>
</evidence>
<comment type="caution">
    <text evidence="2">The sequence shown here is derived from an EMBL/GenBank/DDBJ whole genome shotgun (WGS) entry which is preliminary data.</text>
</comment>
<dbReference type="EMBL" id="PVWJ01000024">
    <property type="protein sequence ID" value="PSB03810.1"/>
    <property type="molecule type" value="Genomic_DNA"/>
</dbReference>
<sequence>MLIDSVGKIYRLLPSVKGKGFLARKIIAPLVRGKNLESVVEMRNPGGGKLICNLDDWIPWNVFIYGNYQVETSYELFMINRAKGCQTIFDIGANIGYYTIQFARVINGCVYSFEPMSYQFNTLTRNIALNQVNNITAIKSIVSDTNGVERIYFSSMQNTGLSSVIEESPNYEDVSAVSIDYFCQEQKIDTIDLIKIDVEGYELSVLKGMQQMLSNKQVKSLFVEINALNLRKAGTSPQEICSYLQQFGYSAYSIKSGEINSYNVGNDESLVYFALEA</sequence>
<dbReference type="PANTHER" id="PTHR34203">
    <property type="entry name" value="METHYLTRANSFERASE, FKBM FAMILY PROTEIN"/>
    <property type="match status" value="1"/>
</dbReference>
<gene>
    <name evidence="2" type="ORF">C7B64_06780</name>
</gene>
<reference evidence="2 3" key="2">
    <citation type="submission" date="2018-03" db="EMBL/GenBank/DDBJ databases">
        <title>The ancient ancestry and fast evolution of plastids.</title>
        <authorList>
            <person name="Moore K.R."/>
            <person name="Magnabosco C."/>
            <person name="Momper L."/>
            <person name="Gold D.A."/>
            <person name="Bosak T."/>
            <person name="Fournier G.P."/>
        </authorList>
    </citation>
    <scope>NUCLEOTIDE SEQUENCE [LARGE SCALE GENOMIC DNA]</scope>
    <source>
        <strain evidence="2 3">CCAP 1448/3</strain>
    </source>
</reference>
<dbReference type="InterPro" id="IPR029063">
    <property type="entry name" value="SAM-dependent_MTases_sf"/>
</dbReference>
<dbReference type="InterPro" id="IPR006342">
    <property type="entry name" value="FkbM_mtfrase"/>
</dbReference>
<keyword evidence="3" id="KW-1185">Reference proteome</keyword>
<evidence type="ECO:0000259" key="1">
    <source>
        <dbReference type="Pfam" id="PF05050"/>
    </source>
</evidence>
<dbReference type="RefSeq" id="WP_106287885.1">
    <property type="nucleotide sequence ID" value="NZ_CAWNTC010000242.1"/>
</dbReference>
<proteinExistence type="predicted"/>
<dbReference type="PANTHER" id="PTHR34203:SF15">
    <property type="entry name" value="SLL1173 PROTEIN"/>
    <property type="match status" value="1"/>
</dbReference>
<evidence type="ECO:0000313" key="2">
    <source>
        <dbReference type="EMBL" id="PSB03810.1"/>
    </source>
</evidence>
<dbReference type="AlphaFoldDB" id="A0A2T1C6B0"/>
<organism evidence="2 3">
    <name type="scientific">Merismopedia glauca CCAP 1448/3</name>
    <dbReference type="NCBI Taxonomy" id="1296344"/>
    <lineage>
        <taxon>Bacteria</taxon>
        <taxon>Bacillati</taxon>
        <taxon>Cyanobacteriota</taxon>
        <taxon>Cyanophyceae</taxon>
        <taxon>Synechococcales</taxon>
        <taxon>Merismopediaceae</taxon>
        <taxon>Merismopedia</taxon>
    </lineage>
</organism>
<dbReference type="Proteomes" id="UP000238762">
    <property type="component" value="Unassembled WGS sequence"/>
</dbReference>
<dbReference type="InterPro" id="IPR052514">
    <property type="entry name" value="SAM-dependent_MTase"/>
</dbReference>
<feature type="domain" description="Methyltransferase FkbM" evidence="1">
    <location>
        <begin position="90"/>
        <end position="250"/>
    </location>
</feature>
<reference evidence="2 3" key="1">
    <citation type="submission" date="2018-02" db="EMBL/GenBank/DDBJ databases">
        <authorList>
            <person name="Cohen D.B."/>
            <person name="Kent A.D."/>
        </authorList>
    </citation>
    <scope>NUCLEOTIDE SEQUENCE [LARGE SCALE GENOMIC DNA]</scope>
    <source>
        <strain evidence="2 3">CCAP 1448/3</strain>
    </source>
</reference>
<dbReference type="SUPFAM" id="SSF53335">
    <property type="entry name" value="S-adenosyl-L-methionine-dependent methyltransferases"/>
    <property type="match status" value="1"/>
</dbReference>
<name>A0A2T1C6B0_9CYAN</name>